<dbReference type="EC" id="4.1.1.48" evidence="3"/>
<evidence type="ECO:0000256" key="4">
    <source>
        <dbReference type="ARBA" id="ARBA00022605"/>
    </source>
</evidence>
<comment type="caution">
    <text evidence="10">The sequence shown here is derived from an EMBL/GenBank/DDBJ whole genome shotgun (WGS) entry which is preliminary data.</text>
</comment>
<dbReference type="Proteomes" id="UP000032233">
    <property type="component" value="Unassembled WGS sequence"/>
</dbReference>
<dbReference type="FunFam" id="3.20.20.70:FF:000024">
    <property type="entry name" value="Indole-3-glycerol phosphate synthase"/>
    <property type="match status" value="1"/>
</dbReference>
<evidence type="ECO:0000256" key="5">
    <source>
        <dbReference type="ARBA" id="ARBA00022793"/>
    </source>
</evidence>
<comment type="catalytic activity">
    <reaction evidence="1">
        <text>1-(2-carboxyphenylamino)-1-deoxy-D-ribulose 5-phosphate + H(+) = (1S,2R)-1-C-(indol-3-yl)glycerol 3-phosphate + CO2 + H2O</text>
        <dbReference type="Rhea" id="RHEA:23476"/>
        <dbReference type="ChEBI" id="CHEBI:15377"/>
        <dbReference type="ChEBI" id="CHEBI:15378"/>
        <dbReference type="ChEBI" id="CHEBI:16526"/>
        <dbReference type="ChEBI" id="CHEBI:58613"/>
        <dbReference type="ChEBI" id="CHEBI:58866"/>
        <dbReference type="EC" id="4.1.1.48"/>
    </reaction>
</comment>
<evidence type="ECO:0000313" key="10">
    <source>
        <dbReference type="EMBL" id="KIX12917.1"/>
    </source>
</evidence>
<dbReference type="NCBIfam" id="NF001377">
    <property type="entry name" value="PRK00278.2-4"/>
    <property type="match status" value="1"/>
</dbReference>
<keyword evidence="7" id="KW-0057">Aromatic amino acid biosynthesis</keyword>
<proteinExistence type="predicted"/>
<keyword evidence="6" id="KW-0822">Tryptophan biosynthesis</keyword>
<feature type="domain" description="Indole-3-glycerol phosphate synthase" evidence="9">
    <location>
        <begin position="2"/>
        <end position="230"/>
    </location>
</feature>
<keyword evidence="11" id="KW-1185">Reference proteome</keyword>
<dbReference type="PATRIC" id="fig|1429043.3.peg.3555"/>
<dbReference type="PANTHER" id="PTHR22854:SF2">
    <property type="entry name" value="INDOLE-3-GLYCEROL-PHOSPHATE SYNTHASE"/>
    <property type="match status" value="1"/>
</dbReference>
<reference evidence="10 11" key="1">
    <citation type="submission" date="2013-11" db="EMBL/GenBank/DDBJ databases">
        <title>Metagenomic analysis of a methanogenic consortium involved in long chain n-alkane degradation.</title>
        <authorList>
            <person name="Davidova I.A."/>
            <person name="Callaghan A.V."/>
            <person name="Wawrik B."/>
            <person name="Pruitt S."/>
            <person name="Marks C."/>
            <person name="Duncan K.E."/>
            <person name="Suflita J.M."/>
        </authorList>
    </citation>
    <scope>NUCLEOTIDE SEQUENCE [LARGE SCALE GENOMIC DNA]</scope>
    <source>
        <strain evidence="10 11">SPR</strain>
    </source>
</reference>
<dbReference type="STRING" id="1429043.X474_16780"/>
<evidence type="ECO:0000313" key="11">
    <source>
        <dbReference type="Proteomes" id="UP000032233"/>
    </source>
</evidence>
<keyword evidence="4" id="KW-0028">Amino-acid biosynthesis</keyword>
<keyword evidence="5" id="KW-0210">Decarboxylase</keyword>
<evidence type="ECO:0000256" key="6">
    <source>
        <dbReference type="ARBA" id="ARBA00022822"/>
    </source>
</evidence>
<comment type="pathway">
    <text evidence="2">Amino-acid biosynthesis; L-tryptophan biosynthesis; L-tryptophan from chorismate: step 4/5.</text>
</comment>
<evidence type="ECO:0000256" key="1">
    <source>
        <dbReference type="ARBA" id="ARBA00001633"/>
    </source>
</evidence>
<accession>A0A0D2GD88</accession>
<evidence type="ECO:0000259" key="9">
    <source>
        <dbReference type="Pfam" id="PF00218"/>
    </source>
</evidence>
<gene>
    <name evidence="10" type="primary">trpC</name>
    <name evidence="10" type="ORF">X474_16780</name>
</gene>
<dbReference type="PANTHER" id="PTHR22854">
    <property type="entry name" value="TRYPTOPHAN BIOSYNTHESIS PROTEIN"/>
    <property type="match status" value="1"/>
</dbReference>
<dbReference type="GO" id="GO:0000162">
    <property type="term" value="P:L-tryptophan biosynthetic process"/>
    <property type="evidence" value="ECO:0007669"/>
    <property type="project" value="UniProtKB-UniPathway"/>
</dbReference>
<dbReference type="GO" id="GO:0004425">
    <property type="term" value="F:indole-3-glycerol-phosphate synthase activity"/>
    <property type="evidence" value="ECO:0007669"/>
    <property type="project" value="UniProtKB-EC"/>
</dbReference>
<dbReference type="InterPro" id="IPR011060">
    <property type="entry name" value="RibuloseP-bd_barrel"/>
</dbReference>
<dbReference type="EMBL" id="AZAC01000021">
    <property type="protein sequence ID" value="KIX12917.1"/>
    <property type="molecule type" value="Genomic_DNA"/>
</dbReference>
<evidence type="ECO:0000256" key="7">
    <source>
        <dbReference type="ARBA" id="ARBA00023141"/>
    </source>
</evidence>
<dbReference type="AlphaFoldDB" id="A0A0D2GD88"/>
<evidence type="ECO:0000256" key="2">
    <source>
        <dbReference type="ARBA" id="ARBA00004696"/>
    </source>
</evidence>
<evidence type="ECO:0000256" key="3">
    <source>
        <dbReference type="ARBA" id="ARBA00012362"/>
    </source>
</evidence>
<dbReference type="InterPro" id="IPR013785">
    <property type="entry name" value="Aldolase_TIM"/>
</dbReference>
<dbReference type="SUPFAM" id="SSF51366">
    <property type="entry name" value="Ribulose-phoshate binding barrel"/>
    <property type="match status" value="1"/>
</dbReference>
<evidence type="ECO:0000256" key="8">
    <source>
        <dbReference type="ARBA" id="ARBA00023239"/>
    </source>
</evidence>
<name>A0A0D2GD88_9BACT</name>
<sequence length="243" mass="25915">MSELEAKAKAAPACRDFFGALKAQAGEAIVAEVKKAAPSAGELKPQVNAADQARKYAQGGAAALSVLTDNRYFGGGLEDLKAVRAEVDLPILQKDFIIDPRQILEAKICGADAILLIVKALDDEELLNLYTLAKSLGLTALVEVNDHEELQRAVAINPRLIGVNNRNLATLEISLGTTARLSRQVKKDCLLLSASGIKGAAEIKNLKRDGAEAFLIGTSLMKAKNPAQALFKMKMALKTNPVK</sequence>
<dbReference type="GO" id="GO:0004640">
    <property type="term" value="F:phosphoribosylanthranilate isomerase activity"/>
    <property type="evidence" value="ECO:0007669"/>
    <property type="project" value="TreeGrafter"/>
</dbReference>
<keyword evidence="8 10" id="KW-0456">Lyase</keyword>
<dbReference type="InParanoid" id="A0A0D2GD88"/>
<dbReference type="Gene3D" id="3.20.20.70">
    <property type="entry name" value="Aldolase class I"/>
    <property type="match status" value="1"/>
</dbReference>
<dbReference type="CDD" id="cd00331">
    <property type="entry name" value="IGPS"/>
    <property type="match status" value="1"/>
</dbReference>
<dbReference type="Pfam" id="PF00218">
    <property type="entry name" value="IGPS"/>
    <property type="match status" value="1"/>
</dbReference>
<organism evidence="10 11">
    <name type="scientific">Dethiosulfatarculus sandiegensis</name>
    <dbReference type="NCBI Taxonomy" id="1429043"/>
    <lineage>
        <taxon>Bacteria</taxon>
        <taxon>Pseudomonadati</taxon>
        <taxon>Thermodesulfobacteriota</taxon>
        <taxon>Desulfarculia</taxon>
        <taxon>Desulfarculales</taxon>
        <taxon>Desulfarculaceae</taxon>
        <taxon>Dethiosulfatarculus</taxon>
    </lineage>
</organism>
<dbReference type="InterPro" id="IPR045186">
    <property type="entry name" value="Indole-3-glycerol_P_synth"/>
</dbReference>
<protein>
    <recommendedName>
        <fullName evidence="3">indole-3-glycerol-phosphate synthase</fullName>
        <ecNumber evidence="3">4.1.1.48</ecNumber>
    </recommendedName>
</protein>
<dbReference type="UniPathway" id="UPA00035">
    <property type="reaction ID" value="UER00043"/>
</dbReference>
<dbReference type="InterPro" id="IPR013798">
    <property type="entry name" value="Indole-3-glycerol_P_synth_dom"/>
</dbReference>